<dbReference type="GO" id="GO:0006811">
    <property type="term" value="P:monoatomic ion transport"/>
    <property type="evidence" value="ECO:0007669"/>
    <property type="project" value="UniProtKB-KW"/>
</dbReference>
<dbReference type="SUPFAM" id="SSF103647">
    <property type="entry name" value="TSP type-3 repeat"/>
    <property type="match status" value="1"/>
</dbReference>
<dbReference type="InterPro" id="IPR011250">
    <property type="entry name" value="OMP/PagP_B-barrel"/>
</dbReference>
<dbReference type="PANTHER" id="PTHR30329:SF21">
    <property type="entry name" value="LIPOPROTEIN YIAD-RELATED"/>
    <property type="match status" value="1"/>
</dbReference>
<evidence type="ECO:0000256" key="3">
    <source>
        <dbReference type="ARBA" id="ARBA00022452"/>
    </source>
</evidence>
<sequence>MQFKQPLTACVAGALGLAVSAGAMAQDNTPQDKRFYVAPMVSYGFFNNDTIGDSSDSFGRLNVKNDDSVGTTLAIGKPINSWLNLELYGFYFNPGQKLNGHDAGNADLYGFGLDALFFPARDTLPVYGILGAAWGKQNPGYGSINGNSVGDNADAQYLDAGVGYMYTLNDYGLKVRAEYRYRYTTVDSADVLGAGYEDQRYNDNVVSVGLQIPLGAPPQAPQPTAAPAPTGPQDSDGDGVIDANDQCPGTPRGTEVDARGCPIEKKAPIVLKGVTFEFDSSKLTSQAQNRLNNVVDALNASPDVDFRIDGYTDSIGTQKYNLGLSQRRVDSVKSYLTNHGISSSRITGTKGHGESNPVATNKTAAGRAQNRRVELHVTNQGGDNSGM</sequence>
<keyword evidence="2" id="KW-0813">Transport</keyword>
<keyword evidence="5" id="KW-0406">Ion transport</keyword>
<feature type="signal peptide" evidence="10">
    <location>
        <begin position="1"/>
        <end position="25"/>
    </location>
</feature>
<keyword evidence="10" id="KW-0732">Signal</keyword>
<dbReference type="GO" id="GO:0015288">
    <property type="term" value="F:porin activity"/>
    <property type="evidence" value="ECO:0007669"/>
    <property type="project" value="UniProtKB-KW"/>
</dbReference>
<gene>
    <name evidence="12" type="ORF">C41B8_08970</name>
</gene>
<feature type="domain" description="OmpA-like" evidence="11">
    <location>
        <begin position="275"/>
        <end position="371"/>
    </location>
</feature>
<protein>
    <submittedName>
        <fullName evidence="12">OmpA/MotB domain-containing protein</fullName>
    </submittedName>
</protein>
<dbReference type="InterPro" id="IPR050330">
    <property type="entry name" value="Bact_OuterMem_StrucFunc"/>
</dbReference>
<dbReference type="RefSeq" id="WP_051883318.1">
    <property type="nucleotide sequence ID" value="NZ_APNK01000010.1"/>
</dbReference>
<comment type="caution">
    <text evidence="12">The sequence shown here is derived from an EMBL/GenBank/DDBJ whole genome shotgun (WGS) entry which is preliminary data.</text>
</comment>
<reference evidence="12 13" key="1">
    <citation type="submission" date="2013-03" db="EMBL/GenBank/DDBJ databases">
        <title>Salinisphaera hydrothermalis C41B8 Genome Sequencing.</title>
        <authorList>
            <person name="Li C."/>
            <person name="Lai Q."/>
            <person name="Shao Z."/>
        </authorList>
    </citation>
    <scope>NUCLEOTIDE SEQUENCE [LARGE SCALE GENOMIC DNA]</scope>
    <source>
        <strain evidence="12 13">C41B8</strain>
    </source>
</reference>
<evidence type="ECO:0000256" key="4">
    <source>
        <dbReference type="ARBA" id="ARBA00022692"/>
    </source>
</evidence>
<dbReference type="InterPro" id="IPR028974">
    <property type="entry name" value="TSP_type-3_rpt"/>
</dbReference>
<dbReference type="Pfam" id="PF00691">
    <property type="entry name" value="OmpA"/>
    <property type="match status" value="1"/>
</dbReference>
<evidence type="ECO:0000256" key="10">
    <source>
        <dbReference type="SAM" id="SignalP"/>
    </source>
</evidence>
<dbReference type="InterPro" id="IPR036737">
    <property type="entry name" value="OmpA-like_sf"/>
</dbReference>
<evidence type="ECO:0000256" key="9">
    <source>
        <dbReference type="SAM" id="MobiDB-lite"/>
    </source>
</evidence>
<dbReference type="AlphaFoldDB" id="A0A084ILX1"/>
<evidence type="ECO:0000256" key="2">
    <source>
        <dbReference type="ARBA" id="ARBA00022448"/>
    </source>
</evidence>
<keyword evidence="6" id="KW-0626">Porin</keyword>
<dbReference type="GO" id="GO:0046930">
    <property type="term" value="C:pore complex"/>
    <property type="evidence" value="ECO:0007669"/>
    <property type="project" value="UniProtKB-KW"/>
</dbReference>
<feature type="region of interest" description="Disordered" evidence="9">
    <location>
        <begin position="213"/>
        <end position="258"/>
    </location>
</feature>
<organism evidence="12 13">
    <name type="scientific">Salinisphaera hydrothermalis (strain C41B8)</name>
    <dbReference type="NCBI Taxonomy" id="1304275"/>
    <lineage>
        <taxon>Bacteria</taxon>
        <taxon>Pseudomonadati</taxon>
        <taxon>Pseudomonadota</taxon>
        <taxon>Gammaproteobacteria</taxon>
        <taxon>Salinisphaerales</taxon>
        <taxon>Salinisphaeraceae</taxon>
        <taxon>Salinisphaera</taxon>
    </lineage>
</organism>
<feature type="chain" id="PRO_5001776568" evidence="10">
    <location>
        <begin position="26"/>
        <end position="387"/>
    </location>
</feature>
<evidence type="ECO:0000256" key="6">
    <source>
        <dbReference type="ARBA" id="ARBA00023114"/>
    </source>
</evidence>
<dbReference type="CDD" id="cd07185">
    <property type="entry name" value="OmpA_C-like"/>
    <property type="match status" value="1"/>
</dbReference>
<keyword evidence="7" id="KW-0472">Membrane</keyword>
<evidence type="ECO:0000313" key="12">
    <source>
        <dbReference type="EMBL" id="KEZ77705.1"/>
    </source>
</evidence>
<dbReference type="STRING" id="1304275.C41B8_08970"/>
<dbReference type="EMBL" id="APNK01000010">
    <property type="protein sequence ID" value="KEZ77705.1"/>
    <property type="molecule type" value="Genomic_DNA"/>
</dbReference>
<evidence type="ECO:0000259" key="11">
    <source>
        <dbReference type="Pfam" id="PF00691"/>
    </source>
</evidence>
<dbReference type="InterPro" id="IPR006665">
    <property type="entry name" value="OmpA-like"/>
</dbReference>
<keyword evidence="13" id="KW-1185">Reference proteome</keyword>
<feature type="compositionally biased region" description="Pro residues" evidence="9">
    <location>
        <begin position="215"/>
        <end position="230"/>
    </location>
</feature>
<dbReference type="GO" id="GO:0009279">
    <property type="term" value="C:cell outer membrane"/>
    <property type="evidence" value="ECO:0007669"/>
    <property type="project" value="UniProtKB-SubCell"/>
</dbReference>
<evidence type="ECO:0000313" key="13">
    <source>
        <dbReference type="Proteomes" id="UP000028302"/>
    </source>
</evidence>
<accession>A0A084ILX1</accession>
<dbReference type="Proteomes" id="UP000028302">
    <property type="component" value="Unassembled WGS sequence"/>
</dbReference>
<dbReference type="PRINTS" id="PR01021">
    <property type="entry name" value="OMPADOMAIN"/>
</dbReference>
<dbReference type="Gene3D" id="3.30.1330.60">
    <property type="entry name" value="OmpA-like domain"/>
    <property type="match status" value="1"/>
</dbReference>
<dbReference type="SUPFAM" id="SSF56925">
    <property type="entry name" value="OMPA-like"/>
    <property type="match status" value="1"/>
</dbReference>
<dbReference type="InterPro" id="IPR006664">
    <property type="entry name" value="OMP_bac"/>
</dbReference>
<evidence type="ECO:0000256" key="8">
    <source>
        <dbReference type="ARBA" id="ARBA00023237"/>
    </source>
</evidence>
<name>A0A084ILX1_SALHC</name>
<keyword evidence="8" id="KW-0998">Cell outer membrane</keyword>
<evidence type="ECO:0000256" key="7">
    <source>
        <dbReference type="ARBA" id="ARBA00023136"/>
    </source>
</evidence>
<dbReference type="eggNOG" id="COG2885">
    <property type="taxonomic scope" value="Bacteria"/>
</dbReference>
<dbReference type="Gene3D" id="2.40.160.20">
    <property type="match status" value="1"/>
</dbReference>
<dbReference type="SUPFAM" id="SSF103088">
    <property type="entry name" value="OmpA-like"/>
    <property type="match status" value="1"/>
</dbReference>
<evidence type="ECO:0000256" key="5">
    <source>
        <dbReference type="ARBA" id="ARBA00023065"/>
    </source>
</evidence>
<evidence type="ECO:0000256" key="1">
    <source>
        <dbReference type="ARBA" id="ARBA00004571"/>
    </source>
</evidence>
<keyword evidence="3" id="KW-1134">Transmembrane beta strand</keyword>
<dbReference type="GO" id="GO:0005509">
    <property type="term" value="F:calcium ion binding"/>
    <property type="evidence" value="ECO:0007669"/>
    <property type="project" value="InterPro"/>
</dbReference>
<dbReference type="PANTHER" id="PTHR30329">
    <property type="entry name" value="STATOR ELEMENT OF FLAGELLAR MOTOR COMPLEX"/>
    <property type="match status" value="1"/>
</dbReference>
<keyword evidence="4" id="KW-0812">Transmembrane</keyword>
<comment type="subcellular location">
    <subcellularLocation>
        <location evidence="1">Cell outer membrane</location>
        <topology evidence="1">Multi-pass membrane protein</topology>
    </subcellularLocation>
</comment>
<proteinExistence type="predicted"/>